<evidence type="ECO:0008006" key="3">
    <source>
        <dbReference type="Google" id="ProtNLM"/>
    </source>
</evidence>
<comment type="caution">
    <text evidence="1">The sequence shown here is derived from an EMBL/GenBank/DDBJ whole genome shotgun (WGS) entry which is preliminary data.</text>
</comment>
<organism evidence="1 2">
    <name type="scientific">Gordonia sputi NBRC 100414</name>
    <dbReference type="NCBI Taxonomy" id="1089453"/>
    <lineage>
        <taxon>Bacteria</taxon>
        <taxon>Bacillati</taxon>
        <taxon>Actinomycetota</taxon>
        <taxon>Actinomycetes</taxon>
        <taxon>Mycobacteriales</taxon>
        <taxon>Gordoniaceae</taxon>
        <taxon>Gordonia</taxon>
    </lineage>
</organism>
<keyword evidence="2" id="KW-1185">Reference proteome</keyword>
<sequence length="289" mass="31908">MVIRPPVNPDLTPDALPLGAIDPDAVNLGVFSRPELRARGLTDADLRRKVRRGELLIPRRGWYAQPEADPDAVTAAKRYGALSCASALTKHKLWVPPGYDSLHVRAGKSASPRRADYCTLPGAPLPVTTITDTIGLSLVCAAGCMKDDDTIATLDSAMHTLGIDVDDLRLKLPQTSPLIEALLLECDPRSMSGTESLTRVRCRRAGFEVEVQPEISEAEHADLRIGRLLIECDSKLYHLSPANYTNDRHRDRRSLTQGRPTLRLTYDDVLYGWDQTLDDITEIVGFFAQ</sequence>
<proteinExistence type="predicted"/>
<dbReference type="Proteomes" id="UP000005845">
    <property type="component" value="Unassembled WGS sequence"/>
</dbReference>
<gene>
    <name evidence="1" type="ORF">GOSPT_080_00770</name>
</gene>
<evidence type="ECO:0000313" key="1">
    <source>
        <dbReference type="EMBL" id="GAB39861.1"/>
    </source>
</evidence>
<dbReference type="RefSeq" id="WP_005206737.1">
    <property type="nucleotide sequence ID" value="NZ_BAFC01000080.1"/>
</dbReference>
<dbReference type="eggNOG" id="COG2852">
    <property type="taxonomic scope" value="Bacteria"/>
</dbReference>
<evidence type="ECO:0000313" key="2">
    <source>
        <dbReference type="Proteomes" id="UP000005845"/>
    </source>
</evidence>
<dbReference type="AlphaFoldDB" id="H5U2A3"/>
<reference evidence="1 2" key="1">
    <citation type="submission" date="2012-02" db="EMBL/GenBank/DDBJ databases">
        <title>Whole genome shotgun sequence of Gordonia sputi NBRC 100414.</title>
        <authorList>
            <person name="Yoshida I."/>
            <person name="Hosoyama A."/>
            <person name="Tsuchikane K."/>
            <person name="Katsumata H."/>
            <person name="Yamazaki S."/>
            <person name="Fujita N."/>
        </authorList>
    </citation>
    <scope>NUCLEOTIDE SEQUENCE [LARGE SCALE GENOMIC DNA]</scope>
    <source>
        <strain evidence="1 2">NBRC 100414</strain>
    </source>
</reference>
<protein>
    <recommendedName>
        <fullName evidence="3">DUF559 domain-containing protein</fullName>
    </recommendedName>
</protein>
<accession>H5U2A3</accession>
<name>H5U2A3_9ACTN</name>
<dbReference type="EMBL" id="BAFC01000080">
    <property type="protein sequence ID" value="GAB39861.1"/>
    <property type="molecule type" value="Genomic_DNA"/>
</dbReference>